<dbReference type="VEuPathDB" id="FungiDB:F4678DRAFT_429486"/>
<sequence>MSFHFVNQSDITNTKQRKLIRSHVMKGKNLGKKKPNRRQHAESAEKNTIILRGTGNSSEPAHIISPKPSQRENNMPAITRQVAHDFSILASMTGIKIDSETVSHIRHLFFYVLEVTSPPDFCRPTGVTAQMWAHLAIHNKAYFHCTIAMASACAAFMTGDKYRSPVALAHMSEAYRLLNDRLSSNEPLSDTTVAVVASINVYDRLYGDPQKAMIHLNGLANMIVLTGGIGELAKRNIIIAEKVFQSDIELALSCGSTPKFSSAGVPRDYILTDPGRYRDDGDVELRNSILYKSASAELGEIVLEALRLTRLLHEASRRADKLDSIAYQCTHVYIGYRLLEMDLDRESGEDASLDVLVHSALTGFLNTFCFGLGGKFLAFPLVMERFRSVAQSIRDDNRSQQMVLLWALLIGRISSLISDGETWLVERLRTLAHDLELRSWSEVSHALCTFPWVRSWHDAQGERFWRAEIEGVVTI</sequence>
<evidence type="ECO:0000256" key="2">
    <source>
        <dbReference type="SAM" id="MobiDB-lite"/>
    </source>
</evidence>
<keyword evidence="4" id="KW-1185">Reference proteome</keyword>
<evidence type="ECO:0000256" key="1">
    <source>
        <dbReference type="ARBA" id="ARBA00023242"/>
    </source>
</evidence>
<name>A0A9W8NBY3_9PEZI</name>
<dbReference type="PANTHER" id="PTHR37540:SF9">
    <property type="entry name" value="ZN(2)-C6 FUNGAL-TYPE DOMAIN-CONTAINING PROTEIN"/>
    <property type="match status" value="1"/>
</dbReference>
<accession>A0A9W8NBY3</accession>
<feature type="compositionally biased region" description="Basic residues" evidence="2">
    <location>
        <begin position="26"/>
        <end position="38"/>
    </location>
</feature>
<protein>
    <submittedName>
        <fullName evidence="3">Uncharacterized protein</fullName>
    </submittedName>
</protein>
<dbReference type="PANTHER" id="PTHR37540">
    <property type="entry name" value="TRANSCRIPTION FACTOR (ACR-2), PUTATIVE-RELATED-RELATED"/>
    <property type="match status" value="1"/>
</dbReference>
<gene>
    <name evidence="3" type="ORF">NPX13_g6710</name>
</gene>
<dbReference type="InterPro" id="IPR021858">
    <property type="entry name" value="Fun_TF"/>
</dbReference>
<proteinExistence type="predicted"/>
<dbReference type="EMBL" id="JANPWZ010001222">
    <property type="protein sequence ID" value="KAJ3567593.1"/>
    <property type="molecule type" value="Genomic_DNA"/>
</dbReference>
<dbReference type="Pfam" id="PF11951">
    <property type="entry name" value="Fungal_trans_2"/>
    <property type="match status" value="1"/>
</dbReference>
<keyword evidence="1" id="KW-0539">Nucleus</keyword>
<dbReference type="Proteomes" id="UP001148614">
    <property type="component" value="Unassembled WGS sequence"/>
</dbReference>
<evidence type="ECO:0000313" key="3">
    <source>
        <dbReference type="EMBL" id="KAJ3567593.1"/>
    </source>
</evidence>
<reference evidence="3" key="1">
    <citation type="submission" date="2022-07" db="EMBL/GenBank/DDBJ databases">
        <title>Genome Sequence of Xylaria arbuscula.</title>
        <authorList>
            <person name="Buettner E."/>
        </authorList>
    </citation>
    <scope>NUCLEOTIDE SEQUENCE</scope>
    <source>
        <strain evidence="3">VT107</strain>
    </source>
</reference>
<comment type="caution">
    <text evidence="3">The sequence shown here is derived from an EMBL/GenBank/DDBJ whole genome shotgun (WGS) entry which is preliminary data.</text>
</comment>
<evidence type="ECO:0000313" key="4">
    <source>
        <dbReference type="Proteomes" id="UP001148614"/>
    </source>
</evidence>
<dbReference type="AlphaFoldDB" id="A0A9W8NBY3"/>
<organism evidence="3 4">
    <name type="scientific">Xylaria arbuscula</name>
    <dbReference type="NCBI Taxonomy" id="114810"/>
    <lineage>
        <taxon>Eukaryota</taxon>
        <taxon>Fungi</taxon>
        <taxon>Dikarya</taxon>
        <taxon>Ascomycota</taxon>
        <taxon>Pezizomycotina</taxon>
        <taxon>Sordariomycetes</taxon>
        <taxon>Xylariomycetidae</taxon>
        <taxon>Xylariales</taxon>
        <taxon>Xylariaceae</taxon>
        <taxon>Xylaria</taxon>
    </lineage>
</organism>
<feature type="region of interest" description="Disordered" evidence="2">
    <location>
        <begin position="26"/>
        <end position="47"/>
    </location>
</feature>